<keyword evidence="1" id="KW-0812">Transmembrane</keyword>
<protein>
    <recommendedName>
        <fullName evidence="4">DUF2207 domain-containing protein</fullName>
    </recommendedName>
</protein>
<keyword evidence="3" id="KW-1185">Reference proteome</keyword>
<evidence type="ECO:0000256" key="1">
    <source>
        <dbReference type="SAM" id="Phobius"/>
    </source>
</evidence>
<evidence type="ECO:0000313" key="2">
    <source>
        <dbReference type="EMBL" id="GIG11847.1"/>
    </source>
</evidence>
<dbReference type="EMBL" id="BONJ01000001">
    <property type="protein sequence ID" value="GIG11847.1"/>
    <property type="molecule type" value="Genomic_DNA"/>
</dbReference>
<evidence type="ECO:0008006" key="4">
    <source>
        <dbReference type="Google" id="ProtNLM"/>
    </source>
</evidence>
<keyword evidence="1" id="KW-0472">Membrane</keyword>
<dbReference type="Proteomes" id="UP000660339">
    <property type="component" value="Unassembled WGS sequence"/>
</dbReference>
<sequence>MHLRVDGTGYRRGVADSPTDLTAERPALAALLVQPPRRVAATGAYATMLDLVARGLLAVDPTAGTIHAPRPDPAGLAPFEQHVFDAVVARVPGGHGPVPLGAIDLGTREQAEQWHERFTDLLAEVATARGLVRPRVPMGVRVVLWTGFTILWVGAIVAVWQAGRAPLAIGVVLVARLVSLPFRLLKRLVPQGRGRRLAAVYARLRTEPGIAPGDPRAPYAVAAGARLPWLGVSPFADGKQDFAWSRRDGTWRRVGLVDGRGFAFGWSPWAALLTQIPAAVFFGIWLLLLGMFSADLDLRQPGDLLPVALVAGGWLLWLAAVAWLARTGYRGLLDVIRPARIVAGPVIWLESDVGEDNTTYRVAVDDGGDVAVRYEISAGLYHQLRKDAWLRLEVTPNLGHVRRAEIVGR</sequence>
<keyword evidence="1" id="KW-1133">Transmembrane helix</keyword>
<gene>
    <name evidence="2" type="ORF">Cme02nite_01790</name>
</gene>
<comment type="caution">
    <text evidence="2">The sequence shown here is derived from an EMBL/GenBank/DDBJ whole genome shotgun (WGS) entry which is preliminary data.</text>
</comment>
<accession>A0A8J3KZK0</accession>
<dbReference type="AlphaFoldDB" id="A0A8J3KZK0"/>
<feature type="transmembrane region" description="Helical" evidence="1">
    <location>
        <begin position="269"/>
        <end position="292"/>
    </location>
</feature>
<proteinExistence type="predicted"/>
<reference evidence="2" key="1">
    <citation type="submission" date="2021-01" db="EMBL/GenBank/DDBJ databases">
        <title>Whole genome shotgun sequence of Catellatospora methionotrophica NBRC 14553.</title>
        <authorList>
            <person name="Komaki H."/>
            <person name="Tamura T."/>
        </authorList>
    </citation>
    <scope>NUCLEOTIDE SEQUENCE</scope>
    <source>
        <strain evidence="2">NBRC 14553</strain>
    </source>
</reference>
<evidence type="ECO:0000313" key="3">
    <source>
        <dbReference type="Proteomes" id="UP000660339"/>
    </source>
</evidence>
<feature type="transmembrane region" description="Helical" evidence="1">
    <location>
        <begin position="304"/>
        <end position="325"/>
    </location>
</feature>
<feature type="transmembrane region" description="Helical" evidence="1">
    <location>
        <begin position="167"/>
        <end position="185"/>
    </location>
</feature>
<organism evidence="2 3">
    <name type="scientific">Catellatospora methionotrophica</name>
    <dbReference type="NCBI Taxonomy" id="121620"/>
    <lineage>
        <taxon>Bacteria</taxon>
        <taxon>Bacillati</taxon>
        <taxon>Actinomycetota</taxon>
        <taxon>Actinomycetes</taxon>
        <taxon>Micromonosporales</taxon>
        <taxon>Micromonosporaceae</taxon>
        <taxon>Catellatospora</taxon>
    </lineage>
</organism>
<name>A0A8J3KZK0_9ACTN</name>
<feature type="transmembrane region" description="Helical" evidence="1">
    <location>
        <begin position="142"/>
        <end position="161"/>
    </location>
</feature>